<comment type="subcellular location">
    <subcellularLocation>
        <location evidence="1">Cell membrane</location>
        <topology evidence="1">Single-pass type II membrane protein</topology>
    </subcellularLocation>
</comment>
<dbReference type="Gene3D" id="3.10.100.10">
    <property type="entry name" value="Mannose-Binding Protein A, subunit A"/>
    <property type="match status" value="1"/>
</dbReference>
<dbReference type="GO" id="GO:0030246">
    <property type="term" value="F:carbohydrate binding"/>
    <property type="evidence" value="ECO:0007669"/>
    <property type="project" value="UniProtKB-KW"/>
</dbReference>
<accession>A0A7N5KS32</accession>
<evidence type="ECO:0000256" key="3">
    <source>
        <dbReference type="SAM" id="SignalP"/>
    </source>
</evidence>
<evidence type="ECO:0000256" key="1">
    <source>
        <dbReference type="ARBA" id="ARBA00004401"/>
    </source>
</evidence>
<dbReference type="InterPro" id="IPR033992">
    <property type="entry name" value="NKR-like_CTLD"/>
</dbReference>
<proteinExistence type="predicted"/>
<dbReference type="InterPro" id="IPR016186">
    <property type="entry name" value="C-type_lectin-like/link_sf"/>
</dbReference>
<feature type="signal peptide" evidence="3">
    <location>
        <begin position="1"/>
        <end position="20"/>
    </location>
</feature>
<reference evidence="5" key="2">
    <citation type="submission" date="2025-08" db="UniProtKB">
        <authorList>
            <consortium name="Ensembl"/>
        </authorList>
    </citation>
    <scope>IDENTIFICATION</scope>
</reference>
<dbReference type="InterPro" id="IPR050828">
    <property type="entry name" value="C-type_lectin/matrix_domain"/>
</dbReference>
<dbReference type="GeneTree" id="ENSGT00940000164437"/>
<dbReference type="CDD" id="cd03593">
    <property type="entry name" value="CLECT_NK_receptors_like"/>
    <property type="match status" value="1"/>
</dbReference>
<sequence>DPSFLLHLLHFFSTTVLILVKNPRIFKDNTCSEDETICPQGWNQINNNCFFQSEHEKTWIDGQANCIAYRGSLAIFNSKNEVESLMPDLGPSSYWIGLKKPNASAPWMWANGDAFNNWFNIEGNGTCAFMLKKGISSASCDDAIKYICSRESFCP</sequence>
<dbReference type="PANTHER" id="PTHR45710:SF20">
    <property type="entry name" value="C-TYPE LECTIN DOMAIN FAMILY 2, MEMBER M"/>
    <property type="match status" value="1"/>
</dbReference>
<dbReference type="SMART" id="SM00034">
    <property type="entry name" value="CLECT"/>
    <property type="match status" value="1"/>
</dbReference>
<feature type="domain" description="C-type lectin" evidence="4">
    <location>
        <begin position="45"/>
        <end position="149"/>
    </location>
</feature>
<dbReference type="InParanoid" id="A0A7N5KS32"/>
<dbReference type="InterPro" id="IPR001304">
    <property type="entry name" value="C-type_lectin-like"/>
</dbReference>
<keyword evidence="2" id="KW-0430">Lectin</keyword>
<dbReference type="GO" id="GO:0005886">
    <property type="term" value="C:plasma membrane"/>
    <property type="evidence" value="ECO:0007669"/>
    <property type="project" value="UniProtKB-SubCell"/>
</dbReference>
<evidence type="ECO:0000256" key="2">
    <source>
        <dbReference type="ARBA" id="ARBA00022734"/>
    </source>
</evidence>
<dbReference type="PANTHER" id="PTHR45710">
    <property type="entry name" value="C-TYPE LECTIN DOMAIN-CONTAINING PROTEIN 180"/>
    <property type="match status" value="1"/>
</dbReference>
<evidence type="ECO:0000259" key="4">
    <source>
        <dbReference type="PROSITE" id="PS50041"/>
    </source>
</evidence>
<evidence type="ECO:0000313" key="5">
    <source>
        <dbReference type="Ensembl" id="ENSAMEP00000044141.1"/>
    </source>
</evidence>
<keyword evidence="3" id="KW-0732">Signal</keyword>
<dbReference type="AlphaFoldDB" id="A0A7N5KS32"/>
<dbReference type="Ensembl" id="ENSAMET00000031230.1">
    <property type="protein sequence ID" value="ENSAMEP00000044141.1"/>
    <property type="gene ID" value="ENSAMEG00000029668.1"/>
</dbReference>
<evidence type="ECO:0000313" key="6">
    <source>
        <dbReference type="Proteomes" id="UP000008912"/>
    </source>
</evidence>
<dbReference type="InterPro" id="IPR016187">
    <property type="entry name" value="CTDL_fold"/>
</dbReference>
<feature type="chain" id="PRO_5030689481" description="C-type lectin domain-containing protein" evidence="3">
    <location>
        <begin position="21"/>
        <end position="155"/>
    </location>
</feature>
<keyword evidence="6" id="KW-1185">Reference proteome</keyword>
<name>A0A7N5KS32_AILME</name>
<dbReference type="Proteomes" id="UP000008912">
    <property type="component" value="Unassembled WGS sequence"/>
</dbReference>
<protein>
    <recommendedName>
        <fullName evidence="4">C-type lectin domain-containing protein</fullName>
    </recommendedName>
</protein>
<reference evidence="5" key="3">
    <citation type="submission" date="2025-09" db="UniProtKB">
        <authorList>
            <consortium name="Ensembl"/>
        </authorList>
    </citation>
    <scope>IDENTIFICATION</scope>
</reference>
<dbReference type="Pfam" id="PF00059">
    <property type="entry name" value="Lectin_C"/>
    <property type="match status" value="1"/>
</dbReference>
<organism evidence="5 6">
    <name type="scientific">Ailuropoda melanoleuca</name>
    <name type="common">Giant panda</name>
    <dbReference type="NCBI Taxonomy" id="9646"/>
    <lineage>
        <taxon>Eukaryota</taxon>
        <taxon>Metazoa</taxon>
        <taxon>Chordata</taxon>
        <taxon>Craniata</taxon>
        <taxon>Vertebrata</taxon>
        <taxon>Euteleostomi</taxon>
        <taxon>Mammalia</taxon>
        <taxon>Eutheria</taxon>
        <taxon>Laurasiatheria</taxon>
        <taxon>Carnivora</taxon>
        <taxon>Caniformia</taxon>
        <taxon>Ursidae</taxon>
        <taxon>Ailuropoda</taxon>
    </lineage>
</organism>
<dbReference type="SUPFAM" id="SSF56436">
    <property type="entry name" value="C-type lectin-like"/>
    <property type="match status" value="1"/>
</dbReference>
<reference evidence="5 6" key="1">
    <citation type="journal article" date="2010" name="Nature">
        <title>The sequence and de novo assembly of the giant panda genome.</title>
        <authorList>
            <person name="Li R."/>
            <person name="Fan W."/>
            <person name="Tian G."/>
            <person name="Zhu H."/>
            <person name="He L."/>
            <person name="Cai J."/>
            <person name="Huang Q."/>
            <person name="Cai Q."/>
            <person name="Li B."/>
            <person name="Bai Y."/>
            <person name="Zhang Z."/>
            <person name="Zhang Y."/>
            <person name="Wang W."/>
            <person name="Li J."/>
            <person name="Wei F."/>
            <person name="Li H."/>
            <person name="Jian M."/>
            <person name="Li J."/>
            <person name="Zhang Z."/>
            <person name="Nielsen R."/>
            <person name="Li D."/>
            <person name="Gu W."/>
            <person name="Yang Z."/>
            <person name="Xuan Z."/>
            <person name="Ryder O.A."/>
            <person name="Leung F.C."/>
            <person name="Zhou Y."/>
            <person name="Cao J."/>
            <person name="Sun X."/>
            <person name="Fu Y."/>
            <person name="Fang X."/>
            <person name="Guo X."/>
            <person name="Wang B."/>
            <person name="Hou R."/>
            <person name="Shen F."/>
            <person name="Mu B."/>
            <person name="Ni P."/>
            <person name="Lin R."/>
            <person name="Qian W."/>
            <person name="Wang G."/>
            <person name="Yu C."/>
            <person name="Nie W."/>
            <person name="Wang J."/>
            <person name="Wu Z."/>
            <person name="Liang H."/>
            <person name="Min J."/>
            <person name="Wu Q."/>
            <person name="Cheng S."/>
            <person name="Ruan J."/>
            <person name="Wang M."/>
            <person name="Shi Z."/>
            <person name="Wen M."/>
            <person name="Liu B."/>
            <person name="Ren X."/>
            <person name="Zheng H."/>
            <person name="Dong D."/>
            <person name="Cook K."/>
            <person name="Shan G."/>
            <person name="Zhang H."/>
            <person name="Kosiol C."/>
            <person name="Xie X."/>
            <person name="Lu Z."/>
            <person name="Zheng H."/>
            <person name="Li Y."/>
            <person name="Steiner C.C."/>
            <person name="Lam T.T."/>
            <person name="Lin S."/>
            <person name="Zhang Q."/>
            <person name="Li G."/>
            <person name="Tian J."/>
            <person name="Gong T."/>
            <person name="Liu H."/>
            <person name="Zhang D."/>
            <person name="Fang L."/>
            <person name="Ye C."/>
            <person name="Zhang J."/>
            <person name="Hu W."/>
            <person name="Xu A."/>
            <person name="Ren Y."/>
            <person name="Zhang G."/>
            <person name="Bruford M.W."/>
            <person name="Li Q."/>
            <person name="Ma L."/>
            <person name="Guo Y."/>
            <person name="An N."/>
            <person name="Hu Y."/>
            <person name="Zheng Y."/>
            <person name="Shi Y."/>
            <person name="Li Z."/>
            <person name="Liu Q."/>
            <person name="Chen Y."/>
            <person name="Zhao J."/>
            <person name="Qu N."/>
            <person name="Zhao S."/>
            <person name="Tian F."/>
            <person name="Wang X."/>
            <person name="Wang H."/>
            <person name="Xu L."/>
            <person name="Liu X."/>
            <person name="Vinar T."/>
            <person name="Wang Y."/>
            <person name="Lam T.W."/>
            <person name="Yiu S.M."/>
            <person name="Liu S."/>
            <person name="Zhang H."/>
            <person name="Li D."/>
            <person name="Huang Y."/>
            <person name="Wang X."/>
            <person name="Yang G."/>
            <person name="Jiang Z."/>
            <person name="Wang J."/>
            <person name="Qin N."/>
            <person name="Li L."/>
            <person name="Li J."/>
            <person name="Bolund L."/>
            <person name="Kristiansen K."/>
            <person name="Wong G.K."/>
            <person name="Olson M."/>
            <person name="Zhang X."/>
            <person name="Li S."/>
            <person name="Yang H."/>
            <person name="Wang J."/>
            <person name="Wang J."/>
        </authorList>
    </citation>
    <scope>NUCLEOTIDE SEQUENCE [LARGE SCALE GENOMIC DNA]</scope>
</reference>
<dbReference type="PROSITE" id="PS50041">
    <property type="entry name" value="C_TYPE_LECTIN_2"/>
    <property type="match status" value="1"/>
</dbReference>